<gene>
    <name evidence="8" type="ORF">ACHAWO_013335</name>
</gene>
<evidence type="ECO:0000259" key="7">
    <source>
        <dbReference type="Pfam" id="PF03847"/>
    </source>
</evidence>
<reference evidence="8 9" key="1">
    <citation type="submission" date="2024-10" db="EMBL/GenBank/DDBJ databases">
        <title>Updated reference genomes for cyclostephanoid diatoms.</title>
        <authorList>
            <person name="Roberts W.R."/>
            <person name="Alverson A.J."/>
        </authorList>
    </citation>
    <scope>NUCLEOTIDE SEQUENCE [LARGE SCALE GENOMIC DNA]</scope>
    <source>
        <strain evidence="8 9">AJA010-31</strain>
    </source>
</reference>
<dbReference type="InterPro" id="IPR009072">
    <property type="entry name" value="Histone-fold"/>
</dbReference>
<feature type="region of interest" description="Disordered" evidence="6">
    <location>
        <begin position="1"/>
        <end position="172"/>
    </location>
</feature>
<dbReference type="InterPro" id="IPR037794">
    <property type="entry name" value="TAF12"/>
</dbReference>
<dbReference type="InterPro" id="IPR003228">
    <property type="entry name" value="TFIID_TAF12_dom"/>
</dbReference>
<keyword evidence="9" id="KW-1185">Reference proteome</keyword>
<evidence type="ECO:0000256" key="4">
    <source>
        <dbReference type="ARBA" id="ARBA00023163"/>
    </source>
</evidence>
<protein>
    <recommendedName>
        <fullName evidence="7">Transcription initiation factor TFIID subunit 12 domain-containing protein</fullName>
    </recommendedName>
</protein>
<feature type="compositionally biased region" description="Low complexity" evidence="6">
    <location>
        <begin position="117"/>
        <end position="135"/>
    </location>
</feature>
<keyword evidence="5" id="KW-0539">Nucleus</keyword>
<feature type="compositionally biased region" description="Low complexity" evidence="6">
    <location>
        <begin position="145"/>
        <end position="161"/>
    </location>
</feature>
<feature type="domain" description="Transcription initiation factor TFIID subunit 12" evidence="7">
    <location>
        <begin position="236"/>
        <end position="300"/>
    </location>
</feature>
<dbReference type="Proteomes" id="UP001530400">
    <property type="component" value="Unassembled WGS sequence"/>
</dbReference>
<evidence type="ECO:0000256" key="1">
    <source>
        <dbReference type="ARBA" id="ARBA00004123"/>
    </source>
</evidence>
<dbReference type="Gene3D" id="1.10.20.10">
    <property type="entry name" value="Histone, subunit A"/>
    <property type="match status" value="1"/>
</dbReference>
<dbReference type="PANTHER" id="PTHR12264:SF21">
    <property type="entry name" value="TRANSCRIPTION INITIATION FACTOR TFIID SUBUNIT 12"/>
    <property type="match status" value="1"/>
</dbReference>
<keyword evidence="3" id="KW-0805">Transcription regulation</keyword>
<proteinExistence type="inferred from homology"/>
<comment type="caution">
    <text evidence="8">The sequence shown here is derived from an EMBL/GenBank/DDBJ whole genome shotgun (WGS) entry which is preliminary data.</text>
</comment>
<dbReference type="SUPFAM" id="SSF47113">
    <property type="entry name" value="Histone-fold"/>
    <property type="match status" value="1"/>
</dbReference>
<evidence type="ECO:0000313" key="9">
    <source>
        <dbReference type="Proteomes" id="UP001530400"/>
    </source>
</evidence>
<dbReference type="CDD" id="cd07981">
    <property type="entry name" value="HFD_TAF12"/>
    <property type="match status" value="1"/>
</dbReference>
<evidence type="ECO:0000256" key="3">
    <source>
        <dbReference type="ARBA" id="ARBA00023015"/>
    </source>
</evidence>
<organism evidence="8 9">
    <name type="scientific">Cyclotella atomus</name>
    <dbReference type="NCBI Taxonomy" id="382360"/>
    <lineage>
        <taxon>Eukaryota</taxon>
        <taxon>Sar</taxon>
        <taxon>Stramenopiles</taxon>
        <taxon>Ochrophyta</taxon>
        <taxon>Bacillariophyta</taxon>
        <taxon>Coscinodiscophyceae</taxon>
        <taxon>Thalassiosirophycidae</taxon>
        <taxon>Stephanodiscales</taxon>
        <taxon>Stephanodiscaceae</taxon>
        <taxon>Cyclotella</taxon>
    </lineage>
</organism>
<evidence type="ECO:0000256" key="2">
    <source>
        <dbReference type="ARBA" id="ARBA00007530"/>
    </source>
</evidence>
<sequence length="344" mass="35172">MSSSQPPAPAPAPGSSGPRPSGSSAGKGKDFSRMSAPPTPASAATAPVALPSTTSESVNKEPSPGKKGKDLSRMVANAPMSTLPSLPKTASQDAPPSAKPPTPTSKPKGKDLSRMVGAPSGSPSAAAAAQAQAASTSMPPPVPTISQQSISLSQAQSLSAQVPESEQQRRQSIARAAAGLPDVLPKPIDIASQLAQTSAPAWSEASLSNVNKSQTSKAATQKKFGDASQAPLLGSKLQSICHSIDPSYTLDSKVQEMLLEMADGFIDKVTQDASKLAKHRGSNMLDVVDVALALRKGYGMEVPGLGSPSVPASGDDKNVIGGWLFSNKVNVVEKGGKKKKLRVK</sequence>
<dbReference type="Pfam" id="PF03847">
    <property type="entry name" value="TFIID_20kDa"/>
    <property type="match status" value="1"/>
</dbReference>
<feature type="compositionally biased region" description="Basic and acidic residues" evidence="6">
    <location>
        <begin position="63"/>
        <end position="72"/>
    </location>
</feature>
<evidence type="ECO:0000256" key="6">
    <source>
        <dbReference type="SAM" id="MobiDB-lite"/>
    </source>
</evidence>
<name>A0ABD3PJY7_9STRA</name>
<dbReference type="PANTHER" id="PTHR12264">
    <property type="entry name" value="TRANSCRIPTION INITIATION FACTOR TFIID SUBUNIT 12"/>
    <property type="match status" value="1"/>
</dbReference>
<feature type="compositionally biased region" description="Pro residues" evidence="6">
    <location>
        <begin position="1"/>
        <end position="12"/>
    </location>
</feature>
<dbReference type="EMBL" id="JALLPJ020000639">
    <property type="protein sequence ID" value="KAL3786675.1"/>
    <property type="molecule type" value="Genomic_DNA"/>
</dbReference>
<comment type="similarity">
    <text evidence="2">Belongs to the TAF12 family.</text>
</comment>
<keyword evidence="4" id="KW-0804">Transcription</keyword>
<evidence type="ECO:0000256" key="5">
    <source>
        <dbReference type="ARBA" id="ARBA00023242"/>
    </source>
</evidence>
<comment type="subcellular location">
    <subcellularLocation>
        <location evidence="1">Nucleus</location>
    </subcellularLocation>
</comment>
<dbReference type="GO" id="GO:0005634">
    <property type="term" value="C:nucleus"/>
    <property type="evidence" value="ECO:0007669"/>
    <property type="project" value="UniProtKB-SubCell"/>
</dbReference>
<feature type="compositionally biased region" description="Polar residues" evidence="6">
    <location>
        <begin position="79"/>
        <end position="92"/>
    </location>
</feature>
<feature type="compositionally biased region" description="Low complexity" evidence="6">
    <location>
        <begin position="13"/>
        <end position="26"/>
    </location>
</feature>
<accession>A0ABD3PJY7</accession>
<feature type="compositionally biased region" description="Low complexity" evidence="6">
    <location>
        <begin position="41"/>
        <end position="55"/>
    </location>
</feature>
<dbReference type="AlphaFoldDB" id="A0ABD3PJY7"/>
<evidence type="ECO:0000313" key="8">
    <source>
        <dbReference type="EMBL" id="KAL3786675.1"/>
    </source>
</evidence>